<accession>A0A5E8CK53</accession>
<organism evidence="1">
    <name type="scientific">seawater metagenome</name>
    <dbReference type="NCBI Taxonomy" id="1561972"/>
    <lineage>
        <taxon>unclassified sequences</taxon>
        <taxon>metagenomes</taxon>
        <taxon>ecological metagenomes</taxon>
    </lineage>
</organism>
<reference evidence="1" key="1">
    <citation type="submission" date="2019-09" db="EMBL/GenBank/DDBJ databases">
        <authorList>
            <person name="Needham M D."/>
        </authorList>
    </citation>
    <scope>NUCLEOTIDE SEQUENCE</scope>
</reference>
<sequence length="80" mass="9396">MLTIQSVVINKKIPLEKAEQIVISLNKKPKYLNKSVTEYKAGQTINYFRFRQIAPSKFKKDSFRTKKINENTFFILGELK</sequence>
<evidence type="ECO:0000313" key="1">
    <source>
        <dbReference type="EMBL" id="VVU95718.1"/>
    </source>
</evidence>
<protein>
    <submittedName>
        <fullName evidence="1">Uncharacterized protein</fullName>
    </submittedName>
</protein>
<dbReference type="EMBL" id="CABVLZ010000009">
    <property type="protein sequence ID" value="VVU95718.1"/>
    <property type="molecule type" value="Genomic_DNA"/>
</dbReference>
<dbReference type="AlphaFoldDB" id="A0A5E8CK53"/>
<proteinExistence type="predicted"/>
<gene>
    <name evidence="1" type="ORF">CPAV1605_1473</name>
</gene>
<name>A0A5E8CK53_9ZZZZ</name>